<keyword evidence="2" id="KW-0472">Membrane</keyword>
<gene>
    <name evidence="2" type="ORF">PHMEG_00029127</name>
</gene>
<sequence>MDQRVCPVSWEIHTGRTRIRMHDRDVGGEQNGNEDEYETPFFSDIISSDPTSSDGLTRREFITLTKEKLDCVKNEKLCLTAIILQTWRDKFSTEEED</sequence>
<evidence type="ECO:0000256" key="1">
    <source>
        <dbReference type="SAM" id="MobiDB-lite"/>
    </source>
</evidence>
<keyword evidence="3" id="KW-1185">Reference proteome</keyword>
<dbReference type="AlphaFoldDB" id="A0A225V3F1"/>
<protein>
    <submittedName>
        <fullName evidence="2">Transmembrane protein</fullName>
    </submittedName>
</protein>
<evidence type="ECO:0000313" key="2">
    <source>
        <dbReference type="EMBL" id="OWY99812.1"/>
    </source>
</evidence>
<dbReference type="EMBL" id="NBNE01008150">
    <property type="protein sequence ID" value="OWY99812.1"/>
    <property type="molecule type" value="Genomic_DNA"/>
</dbReference>
<dbReference type="STRING" id="4795.A0A225V3F1"/>
<evidence type="ECO:0000313" key="3">
    <source>
        <dbReference type="Proteomes" id="UP000198211"/>
    </source>
</evidence>
<keyword evidence="2" id="KW-0812">Transmembrane</keyword>
<feature type="compositionally biased region" description="Low complexity" evidence="1">
    <location>
        <begin position="43"/>
        <end position="53"/>
    </location>
</feature>
<reference evidence="3" key="1">
    <citation type="submission" date="2017-03" db="EMBL/GenBank/DDBJ databases">
        <title>Phytopthora megakarya and P. palmivora, two closely related causual agents of cacao black pod achieved similar genome size and gene model numbers by different mechanisms.</title>
        <authorList>
            <person name="Ali S."/>
            <person name="Shao J."/>
            <person name="Larry D.J."/>
            <person name="Kronmiller B."/>
            <person name="Shen D."/>
            <person name="Strem M.D."/>
            <person name="Melnick R.L."/>
            <person name="Guiltinan M.J."/>
            <person name="Tyler B.M."/>
            <person name="Meinhardt L.W."/>
            <person name="Bailey B.A."/>
        </authorList>
    </citation>
    <scope>NUCLEOTIDE SEQUENCE [LARGE SCALE GENOMIC DNA]</scope>
    <source>
        <strain evidence="3">zdho120</strain>
    </source>
</reference>
<accession>A0A225V3F1</accession>
<proteinExistence type="predicted"/>
<name>A0A225V3F1_9STRA</name>
<comment type="caution">
    <text evidence="2">The sequence shown here is derived from an EMBL/GenBank/DDBJ whole genome shotgun (WGS) entry which is preliminary data.</text>
</comment>
<organism evidence="2 3">
    <name type="scientific">Phytophthora megakarya</name>
    <dbReference type="NCBI Taxonomy" id="4795"/>
    <lineage>
        <taxon>Eukaryota</taxon>
        <taxon>Sar</taxon>
        <taxon>Stramenopiles</taxon>
        <taxon>Oomycota</taxon>
        <taxon>Peronosporomycetes</taxon>
        <taxon>Peronosporales</taxon>
        <taxon>Peronosporaceae</taxon>
        <taxon>Phytophthora</taxon>
    </lineage>
</organism>
<feature type="region of interest" description="Disordered" evidence="1">
    <location>
        <begin position="21"/>
        <end position="53"/>
    </location>
</feature>
<dbReference type="Proteomes" id="UP000198211">
    <property type="component" value="Unassembled WGS sequence"/>
</dbReference>